<name>A0A1Q5T4P1_9EURO</name>
<dbReference type="EMBL" id="MNBE01000706">
    <property type="protein sequence ID" value="OKO95185.1"/>
    <property type="molecule type" value="Genomic_DNA"/>
</dbReference>
<accession>A0A1Q5T4P1</accession>
<evidence type="ECO:0000313" key="2">
    <source>
        <dbReference type="Proteomes" id="UP000186955"/>
    </source>
</evidence>
<protein>
    <submittedName>
        <fullName evidence="1">Uncharacterized protein</fullName>
    </submittedName>
</protein>
<gene>
    <name evidence="1" type="ORF">PENSUB_11264</name>
</gene>
<sequence>MPPRLGRKMYAEAATAANLPTLLVGQDHTKSTALHSLYFLGPLSRWSNFLRAVEATSKSQRWKRRVIK</sequence>
<evidence type="ECO:0000313" key="1">
    <source>
        <dbReference type="EMBL" id="OKO95185.1"/>
    </source>
</evidence>
<proteinExistence type="predicted"/>
<comment type="caution">
    <text evidence="1">The sequence shown here is derived from an EMBL/GenBank/DDBJ whole genome shotgun (WGS) entry which is preliminary data.</text>
</comment>
<reference evidence="1 2" key="1">
    <citation type="submission" date="2016-10" db="EMBL/GenBank/DDBJ databases">
        <title>Genome sequence of the ascomycete fungus Penicillium subrubescens.</title>
        <authorList>
            <person name="De Vries R.P."/>
            <person name="Peng M."/>
            <person name="Dilokpimol A."/>
            <person name="Hilden K."/>
            <person name="Makela M.R."/>
            <person name="Grigoriev I."/>
            <person name="Riley R."/>
            <person name="Granchi Z."/>
        </authorList>
    </citation>
    <scope>NUCLEOTIDE SEQUENCE [LARGE SCALE GENOMIC DNA]</scope>
    <source>
        <strain evidence="1 2">CBS 132785</strain>
    </source>
</reference>
<dbReference type="AlphaFoldDB" id="A0A1Q5T4P1"/>
<keyword evidence="2" id="KW-1185">Reference proteome</keyword>
<organism evidence="1 2">
    <name type="scientific">Penicillium subrubescens</name>
    <dbReference type="NCBI Taxonomy" id="1316194"/>
    <lineage>
        <taxon>Eukaryota</taxon>
        <taxon>Fungi</taxon>
        <taxon>Dikarya</taxon>
        <taxon>Ascomycota</taxon>
        <taxon>Pezizomycotina</taxon>
        <taxon>Eurotiomycetes</taxon>
        <taxon>Eurotiomycetidae</taxon>
        <taxon>Eurotiales</taxon>
        <taxon>Aspergillaceae</taxon>
        <taxon>Penicillium</taxon>
    </lineage>
</organism>
<dbReference type="Proteomes" id="UP000186955">
    <property type="component" value="Unassembled WGS sequence"/>
</dbReference>